<dbReference type="AlphaFoldDB" id="C6PPW7"/>
<sequence length="57" mass="6915">MNIYNNFQDITRWSKANPYEAHYFKYETNIIFACHNIVDVYQTMSIARSNLDYLEDE</sequence>
<proteinExistence type="predicted"/>
<protein>
    <submittedName>
        <fullName evidence="1">Uncharacterized protein</fullName>
    </submittedName>
</protein>
<reference evidence="1 2" key="1">
    <citation type="submission" date="2009-06" db="EMBL/GenBank/DDBJ databases">
        <title>The draft genome of Clostridium carboxidivorans P7.</title>
        <authorList>
            <consortium name="US DOE Joint Genome Institute (JGI-PGF)"/>
            <person name="Lucas S."/>
            <person name="Copeland A."/>
            <person name="Lapidus A."/>
            <person name="Glavina del Rio T."/>
            <person name="Tice H."/>
            <person name="Bruce D."/>
            <person name="Goodwin L."/>
            <person name="Pitluck S."/>
            <person name="Larimer F."/>
            <person name="Land M.L."/>
            <person name="Hauser L."/>
            <person name="Hemme C.L."/>
        </authorList>
    </citation>
    <scope>NUCLEOTIDE SEQUENCE [LARGE SCALE GENOMIC DNA]</scope>
    <source>
        <strain evidence="1 2">P7</strain>
    </source>
</reference>
<gene>
    <name evidence="1" type="ORF">CcarbDRAFT_0834</name>
</gene>
<organism evidence="1 2">
    <name type="scientific">Clostridium carboxidivorans P7</name>
    <dbReference type="NCBI Taxonomy" id="536227"/>
    <lineage>
        <taxon>Bacteria</taxon>
        <taxon>Bacillati</taxon>
        <taxon>Bacillota</taxon>
        <taxon>Clostridia</taxon>
        <taxon>Eubacteriales</taxon>
        <taxon>Clostridiaceae</taxon>
        <taxon>Clostridium</taxon>
    </lineage>
</organism>
<dbReference type="EMBL" id="ACVI01000009">
    <property type="protein sequence ID" value="EET88708.1"/>
    <property type="molecule type" value="Genomic_DNA"/>
</dbReference>
<name>C6PPW7_9CLOT</name>
<accession>C6PPW7</accession>
<comment type="caution">
    <text evidence="1">The sequence shown here is derived from an EMBL/GenBank/DDBJ whole genome shotgun (WGS) entry which is preliminary data.</text>
</comment>
<dbReference type="RefSeq" id="WP_007059719.1">
    <property type="nucleotide sequence ID" value="NZ_ACVI01000009.1"/>
</dbReference>
<evidence type="ECO:0000313" key="2">
    <source>
        <dbReference type="Proteomes" id="UP000004198"/>
    </source>
</evidence>
<keyword evidence="2" id="KW-1185">Reference proteome</keyword>
<dbReference type="Proteomes" id="UP000004198">
    <property type="component" value="Unassembled WGS sequence"/>
</dbReference>
<evidence type="ECO:0000313" key="1">
    <source>
        <dbReference type="EMBL" id="EET88708.1"/>
    </source>
</evidence>